<dbReference type="InterPro" id="IPR011006">
    <property type="entry name" value="CheY-like_superfamily"/>
</dbReference>
<dbReference type="CDD" id="cd17546">
    <property type="entry name" value="REC_hyHK_CKI1_RcsC-like"/>
    <property type="match status" value="1"/>
</dbReference>
<dbReference type="InterPro" id="IPR004358">
    <property type="entry name" value="Sig_transdc_His_kin-like_C"/>
</dbReference>
<dbReference type="Proteomes" id="UP000502179">
    <property type="component" value="Chromosome"/>
</dbReference>
<dbReference type="Pfam" id="PF00072">
    <property type="entry name" value="Response_reg"/>
    <property type="match status" value="1"/>
</dbReference>
<dbReference type="PRINTS" id="PR00344">
    <property type="entry name" value="BCTRLSENSOR"/>
</dbReference>
<keyword evidence="5" id="KW-0547">Nucleotide-binding</keyword>
<dbReference type="Gene3D" id="3.40.50.2300">
    <property type="match status" value="1"/>
</dbReference>
<sequence length="869" mass="96528">MSPASLEDNRKTISLSLHCRQFLDYLPIAAICWNAEGMILEVNQGAARLLSYKREELLGAKIVNLCPSLAEVFTKGKSVFRRRVSLKCKDGSFIRVDIEGCLLAKEGLVMAFLRRDPLDRLFEPAVWKTLLDSVHLGVVITDVRGRMIRANAAGVRLLGLARGKRNLFELLGFKDEKSQLEARLRSGGQISGVRIFPQGMELWVDIAIHRLSFGERDYLVWIISDVTEQVSLSNALHHSHKFLQNVFDAINDGLSVLDKDLNILGVNSAMERWYGRAEEIVGRKCYEIYQRRREPCPDCPSLRAMETGRTHRKIVPYPSYENPEGWIDLSSYPLRDQGGRIIGVIEYCKDISELKKAQDELLTEKERLITILEGIADGVISTDQEGRVVFINPAARRILEIKENVLGRSFGRVFRLDEASDEVVAGLFAVLKGERQIFEVDDILVPIGDEEEKYLAIRATALRDPQKKGIGMVLVFRDVTEKKKIEEELSRAERLEALGILAGGIAHDFNNILTALAGNLSLATLKIPEDSPARDYLEGALKALDQAKGLTTQLQTFSRGGLPVKKAVSIADLLRETVIFTLRGSNVSPEFDLSSDLLQAEVDPGQIHQVIQNIVINADQAMPHGGKLYIRAENYISEGDEGLEPGVYIKLTFRDQGVGIPENIIDRIFDPYFSTKQKGSGLGLASAYSIVKRHGGTITVESVLGHGSTFTVYLPAIVSKQKTPPRQSCRREQISSSSPPGKVLLMDDDQGVRDVASQMLEGLGYEVALACEGREALELYRQALEAGSPFDLVIMDLTIPGGMGGREAVKRLLELDPRAQVVVSSGYSNDDVMANYQKYGFKGVLAKPFKLEELKRVLEEILPASSQRH</sequence>
<evidence type="ECO:0000256" key="1">
    <source>
        <dbReference type="ARBA" id="ARBA00000085"/>
    </source>
</evidence>
<dbReference type="PROSITE" id="PS50110">
    <property type="entry name" value="RESPONSE_REGULATORY"/>
    <property type="match status" value="1"/>
</dbReference>
<dbReference type="PANTHER" id="PTHR43065">
    <property type="entry name" value="SENSOR HISTIDINE KINASE"/>
    <property type="match status" value="1"/>
</dbReference>
<gene>
    <name evidence="9" type="ORF">G4V39_07380</name>
</gene>
<evidence type="ECO:0000256" key="8">
    <source>
        <dbReference type="ARBA" id="ARBA00023012"/>
    </source>
</evidence>
<dbReference type="Gene3D" id="3.30.450.20">
    <property type="entry name" value="PAS domain"/>
    <property type="match status" value="4"/>
</dbReference>
<dbReference type="GO" id="GO:0005524">
    <property type="term" value="F:ATP binding"/>
    <property type="evidence" value="ECO:0007669"/>
    <property type="project" value="UniProtKB-KW"/>
</dbReference>
<evidence type="ECO:0000256" key="6">
    <source>
        <dbReference type="ARBA" id="ARBA00022777"/>
    </source>
</evidence>
<dbReference type="InterPro" id="IPR003594">
    <property type="entry name" value="HATPase_dom"/>
</dbReference>
<dbReference type="InterPro" id="IPR013767">
    <property type="entry name" value="PAS_fold"/>
</dbReference>
<dbReference type="InterPro" id="IPR013656">
    <property type="entry name" value="PAS_4"/>
</dbReference>
<dbReference type="PROSITE" id="PS50109">
    <property type="entry name" value="HIS_KIN"/>
    <property type="match status" value="1"/>
</dbReference>
<dbReference type="Pfam" id="PF00989">
    <property type="entry name" value="PAS"/>
    <property type="match status" value="1"/>
</dbReference>
<dbReference type="CDD" id="cd00082">
    <property type="entry name" value="HisKA"/>
    <property type="match status" value="1"/>
</dbReference>
<dbReference type="Gene3D" id="1.10.287.130">
    <property type="match status" value="1"/>
</dbReference>
<evidence type="ECO:0000313" key="9">
    <source>
        <dbReference type="EMBL" id="QIJ72098.1"/>
    </source>
</evidence>
<dbReference type="PROSITE" id="PS50113">
    <property type="entry name" value="PAC"/>
    <property type="match status" value="2"/>
</dbReference>
<dbReference type="InterPro" id="IPR003661">
    <property type="entry name" value="HisK_dim/P_dom"/>
</dbReference>
<evidence type="ECO:0000256" key="5">
    <source>
        <dbReference type="ARBA" id="ARBA00022741"/>
    </source>
</evidence>
<keyword evidence="8" id="KW-0902">Two-component regulatory system</keyword>
<dbReference type="SUPFAM" id="SSF55785">
    <property type="entry name" value="PYP-like sensor domain (PAS domain)"/>
    <property type="match status" value="4"/>
</dbReference>
<dbReference type="KEGG" id="tav:G4V39_07380"/>
<dbReference type="SMART" id="SM00387">
    <property type="entry name" value="HATPase_c"/>
    <property type="match status" value="1"/>
</dbReference>
<dbReference type="InterPro" id="IPR005467">
    <property type="entry name" value="His_kinase_dom"/>
</dbReference>
<dbReference type="InterPro" id="IPR000700">
    <property type="entry name" value="PAS-assoc_C"/>
</dbReference>
<dbReference type="SMART" id="SM00091">
    <property type="entry name" value="PAS"/>
    <property type="match status" value="4"/>
</dbReference>
<dbReference type="Pfam" id="PF08448">
    <property type="entry name" value="PAS_4"/>
    <property type="match status" value="2"/>
</dbReference>
<proteinExistence type="predicted"/>
<dbReference type="SMART" id="SM00388">
    <property type="entry name" value="HisKA"/>
    <property type="match status" value="1"/>
</dbReference>
<dbReference type="InterPro" id="IPR035965">
    <property type="entry name" value="PAS-like_dom_sf"/>
</dbReference>
<keyword evidence="10" id="KW-1185">Reference proteome</keyword>
<protein>
    <recommendedName>
        <fullName evidence="2">histidine kinase</fullName>
        <ecNumber evidence="2">2.7.13.3</ecNumber>
    </recommendedName>
</protein>
<dbReference type="SUPFAM" id="SSF55874">
    <property type="entry name" value="ATPase domain of HSP90 chaperone/DNA topoisomerase II/histidine kinase"/>
    <property type="match status" value="1"/>
</dbReference>
<dbReference type="EC" id="2.7.13.3" evidence="2"/>
<dbReference type="EMBL" id="CP048877">
    <property type="protein sequence ID" value="QIJ72098.1"/>
    <property type="molecule type" value="Genomic_DNA"/>
</dbReference>
<comment type="catalytic activity">
    <reaction evidence="1">
        <text>ATP + protein L-histidine = ADP + protein N-phospho-L-histidine.</text>
        <dbReference type="EC" id="2.7.13.3"/>
    </reaction>
</comment>
<dbReference type="CDD" id="cd00130">
    <property type="entry name" value="PAS"/>
    <property type="match status" value="3"/>
</dbReference>
<dbReference type="GO" id="GO:0000155">
    <property type="term" value="F:phosphorelay sensor kinase activity"/>
    <property type="evidence" value="ECO:0007669"/>
    <property type="project" value="InterPro"/>
</dbReference>
<dbReference type="SUPFAM" id="SSF47384">
    <property type="entry name" value="Homodimeric domain of signal transducing histidine kinase"/>
    <property type="match status" value="1"/>
</dbReference>
<keyword evidence="6" id="KW-0418">Kinase</keyword>
<organism evidence="9 10">
    <name type="scientific">Thermosulfuriphilus ammonigenes</name>
    <dbReference type="NCBI Taxonomy" id="1936021"/>
    <lineage>
        <taxon>Bacteria</taxon>
        <taxon>Pseudomonadati</taxon>
        <taxon>Thermodesulfobacteriota</taxon>
        <taxon>Thermodesulfobacteria</taxon>
        <taxon>Thermodesulfobacteriales</taxon>
        <taxon>Thermodesulfobacteriaceae</taxon>
        <taxon>Thermosulfuriphilus</taxon>
    </lineage>
</organism>
<dbReference type="SUPFAM" id="SSF52172">
    <property type="entry name" value="CheY-like"/>
    <property type="match status" value="1"/>
</dbReference>
<evidence type="ECO:0000313" key="10">
    <source>
        <dbReference type="Proteomes" id="UP000502179"/>
    </source>
</evidence>
<dbReference type="RefSeq" id="WP_166032315.1">
    <property type="nucleotide sequence ID" value="NZ_CP048877.1"/>
</dbReference>
<dbReference type="SMART" id="SM00448">
    <property type="entry name" value="REC"/>
    <property type="match status" value="1"/>
</dbReference>
<dbReference type="PROSITE" id="PS50112">
    <property type="entry name" value="PAS"/>
    <property type="match status" value="3"/>
</dbReference>
<name>A0A6G7PXC1_9BACT</name>
<dbReference type="PANTHER" id="PTHR43065:SF42">
    <property type="entry name" value="TWO-COMPONENT SENSOR PPRA"/>
    <property type="match status" value="1"/>
</dbReference>
<accession>A0A6G7PXC1</accession>
<evidence type="ECO:0000256" key="2">
    <source>
        <dbReference type="ARBA" id="ARBA00012438"/>
    </source>
</evidence>
<evidence type="ECO:0000256" key="3">
    <source>
        <dbReference type="ARBA" id="ARBA00022553"/>
    </source>
</evidence>
<evidence type="ECO:0000256" key="7">
    <source>
        <dbReference type="ARBA" id="ARBA00022840"/>
    </source>
</evidence>
<dbReference type="InterPro" id="IPR036890">
    <property type="entry name" value="HATPase_C_sf"/>
</dbReference>
<dbReference type="NCBIfam" id="TIGR00229">
    <property type="entry name" value="sensory_box"/>
    <property type="match status" value="4"/>
</dbReference>
<keyword evidence="4" id="KW-0808">Transferase</keyword>
<reference evidence="9 10" key="1">
    <citation type="submission" date="2020-02" db="EMBL/GenBank/DDBJ databases">
        <title>Genome analysis of Thermosulfuriphilus ammonigenes ST65T, an anaerobic thermophilic chemolithoautotrophic bacterium isolated from a deep-sea hydrothermal vent.</title>
        <authorList>
            <person name="Slobodkina G."/>
            <person name="Allioux M."/>
            <person name="Merkel A."/>
            <person name="Alain K."/>
            <person name="Jebbar M."/>
            <person name="Slobodkin A."/>
        </authorList>
    </citation>
    <scope>NUCLEOTIDE SEQUENCE [LARGE SCALE GENOMIC DNA]</scope>
    <source>
        <strain evidence="9 10">ST65</strain>
    </source>
</reference>
<keyword evidence="7" id="KW-0067">ATP-binding</keyword>
<evidence type="ECO:0000256" key="4">
    <source>
        <dbReference type="ARBA" id="ARBA00022679"/>
    </source>
</evidence>
<dbReference type="Pfam" id="PF13188">
    <property type="entry name" value="PAS_8"/>
    <property type="match status" value="1"/>
</dbReference>
<dbReference type="InterPro" id="IPR000014">
    <property type="entry name" value="PAS"/>
</dbReference>
<dbReference type="Gene3D" id="3.30.565.10">
    <property type="entry name" value="Histidine kinase-like ATPase, C-terminal domain"/>
    <property type="match status" value="1"/>
</dbReference>
<keyword evidence="3" id="KW-0597">Phosphoprotein</keyword>
<dbReference type="AlphaFoldDB" id="A0A6G7PXC1"/>
<dbReference type="Pfam" id="PF02518">
    <property type="entry name" value="HATPase_c"/>
    <property type="match status" value="1"/>
</dbReference>
<dbReference type="InterPro" id="IPR001789">
    <property type="entry name" value="Sig_transdc_resp-reg_receiver"/>
</dbReference>
<dbReference type="InterPro" id="IPR036097">
    <property type="entry name" value="HisK_dim/P_sf"/>
</dbReference>
<dbReference type="GO" id="GO:0006355">
    <property type="term" value="P:regulation of DNA-templated transcription"/>
    <property type="evidence" value="ECO:0007669"/>
    <property type="project" value="InterPro"/>
</dbReference>